<dbReference type="Proteomes" id="UP000628775">
    <property type="component" value="Unassembled WGS sequence"/>
</dbReference>
<evidence type="ECO:0000313" key="16">
    <source>
        <dbReference type="Proteomes" id="UP000628775"/>
    </source>
</evidence>
<dbReference type="PANTHER" id="PTHR48078">
    <property type="entry name" value="THREONINE DEHYDRATASE, MITOCHONDRIAL-RELATED"/>
    <property type="match status" value="1"/>
</dbReference>
<evidence type="ECO:0000256" key="4">
    <source>
        <dbReference type="ARBA" id="ARBA00010869"/>
    </source>
</evidence>
<comment type="subunit">
    <text evidence="5 13">In the native structure, TdcB is in a dimeric form, whereas in the TdcB-AMP complex, it exists in a tetrameric form (dimer of dimers).</text>
</comment>
<dbReference type="InterPro" id="IPR005789">
    <property type="entry name" value="Thr_deHydtase_catblc"/>
</dbReference>
<accession>A0A8J2YI83</accession>
<comment type="catalytic activity">
    <reaction evidence="1 13">
        <text>L-threonine = 2-oxobutanoate + NH4(+)</text>
        <dbReference type="Rhea" id="RHEA:22108"/>
        <dbReference type="ChEBI" id="CHEBI:16763"/>
        <dbReference type="ChEBI" id="CHEBI:28938"/>
        <dbReference type="ChEBI" id="CHEBI:57926"/>
        <dbReference type="EC" id="4.3.1.19"/>
    </reaction>
</comment>
<keyword evidence="13" id="KW-0547">Nucleotide-binding</keyword>
<dbReference type="FunFam" id="3.40.50.1100:FF:000007">
    <property type="entry name" value="L-threonine dehydratase catabolic TdcB"/>
    <property type="match status" value="1"/>
</dbReference>
<dbReference type="GO" id="GO:0030170">
    <property type="term" value="F:pyridoxal phosphate binding"/>
    <property type="evidence" value="ECO:0007669"/>
    <property type="project" value="InterPro"/>
</dbReference>
<sequence>MVHRTPVKRSQTLENIIGTEVYLKMENMQKTGSFKIRGATHKVFSLSEQERKQGIVAASAGNHAQGVAFAAAKKGIRARIFMPLHAPRTKVEATQAYGAEVVLVGETYQEAYEAALSEKATFVHAFDDPLVMAGQGTVAFELLQQCPDLEMLIVPVGGGGLLAGTAIVAKSLKPSIQLIGVQATGASAIYNRFCSKGPFSLKKIESIADGILVKEPGRFTYPIIQKYVDDMVTVSDEEIASAILLMLEREKSLVEGAGAAALAALLYRPLQTSNKTVGIVISGGNTDPQNIPLYMKLADRLTAHGGQASNI</sequence>
<dbReference type="InterPro" id="IPR000634">
    <property type="entry name" value="Ser/Thr_deHydtase_PyrdxlP-BS"/>
</dbReference>
<evidence type="ECO:0000259" key="14">
    <source>
        <dbReference type="Pfam" id="PF00291"/>
    </source>
</evidence>
<dbReference type="InterPro" id="IPR001926">
    <property type="entry name" value="TrpB-like_PALP"/>
</dbReference>
<comment type="pathway">
    <text evidence="3 13">Amino-acid degradation; L-threonine degradation via propanoate pathway; propanoate from L-threonine: step 1/4.</text>
</comment>
<dbReference type="UniPathway" id="UPA00052">
    <property type="reaction ID" value="UER00507"/>
</dbReference>
<evidence type="ECO:0000256" key="12">
    <source>
        <dbReference type="ARBA" id="ARBA00031427"/>
    </source>
</evidence>
<dbReference type="PANTHER" id="PTHR48078:SF6">
    <property type="entry name" value="L-THREONINE DEHYDRATASE CATABOLIC TDCB"/>
    <property type="match status" value="1"/>
</dbReference>
<comment type="cofactor">
    <cofactor evidence="2 13">
        <name>pyridoxal 5'-phosphate</name>
        <dbReference type="ChEBI" id="CHEBI:597326"/>
    </cofactor>
</comment>
<name>A0A8J2YI83_9BACL</name>
<dbReference type="PROSITE" id="PS00165">
    <property type="entry name" value="DEHYDRATASE_SER_THR"/>
    <property type="match status" value="1"/>
</dbReference>
<dbReference type="EC" id="4.3.1.19" evidence="6 13"/>
<keyword evidence="16" id="KW-1185">Reference proteome</keyword>
<evidence type="ECO:0000256" key="10">
    <source>
        <dbReference type="ARBA" id="ARBA00023239"/>
    </source>
</evidence>
<comment type="caution">
    <text evidence="15">The sequence shown here is derived from an EMBL/GenBank/DDBJ whole genome shotgun (WGS) entry which is preliminary data.</text>
</comment>
<reference evidence="15" key="1">
    <citation type="journal article" date="2014" name="Int. J. Syst. Evol. Microbiol.">
        <title>Complete genome sequence of Corynebacterium casei LMG S-19264T (=DSM 44701T), isolated from a smear-ripened cheese.</title>
        <authorList>
            <consortium name="US DOE Joint Genome Institute (JGI-PGF)"/>
            <person name="Walter F."/>
            <person name="Albersmeier A."/>
            <person name="Kalinowski J."/>
            <person name="Ruckert C."/>
        </authorList>
    </citation>
    <scope>NUCLEOTIDE SEQUENCE</scope>
    <source>
        <strain evidence="15">CGMCC 1.15371</strain>
    </source>
</reference>
<dbReference type="EMBL" id="BMIR01000010">
    <property type="protein sequence ID" value="GGE43847.1"/>
    <property type="molecule type" value="Genomic_DNA"/>
</dbReference>
<dbReference type="SUPFAM" id="SSF53686">
    <property type="entry name" value="Tryptophan synthase beta subunit-like PLP-dependent enzymes"/>
    <property type="match status" value="1"/>
</dbReference>
<evidence type="ECO:0000256" key="6">
    <source>
        <dbReference type="ARBA" id="ARBA00012096"/>
    </source>
</evidence>
<evidence type="ECO:0000256" key="11">
    <source>
        <dbReference type="ARBA" id="ARBA00025527"/>
    </source>
</evidence>
<evidence type="ECO:0000256" key="9">
    <source>
        <dbReference type="ARBA" id="ARBA00022898"/>
    </source>
</evidence>
<evidence type="ECO:0000256" key="5">
    <source>
        <dbReference type="ARBA" id="ARBA00011447"/>
    </source>
</evidence>
<dbReference type="Pfam" id="PF00291">
    <property type="entry name" value="PALP"/>
    <property type="match status" value="1"/>
</dbReference>
<evidence type="ECO:0000313" key="15">
    <source>
        <dbReference type="EMBL" id="GGE43847.1"/>
    </source>
</evidence>
<protein>
    <recommendedName>
        <fullName evidence="7 13">L-threonine dehydratase catabolic TdcB</fullName>
        <ecNumber evidence="6 13">4.3.1.19</ecNumber>
    </recommendedName>
    <alternativeName>
        <fullName evidence="12 13">Threonine deaminase</fullName>
    </alternativeName>
</protein>
<gene>
    <name evidence="15" type="ORF">GCM10011391_23350</name>
</gene>
<dbReference type="GO" id="GO:0003941">
    <property type="term" value="F:L-serine ammonia-lyase activity"/>
    <property type="evidence" value="ECO:0007669"/>
    <property type="project" value="TreeGrafter"/>
</dbReference>
<dbReference type="GO" id="GO:0006565">
    <property type="term" value="P:L-serine catabolic process"/>
    <property type="evidence" value="ECO:0007669"/>
    <property type="project" value="TreeGrafter"/>
</dbReference>
<evidence type="ECO:0000256" key="1">
    <source>
        <dbReference type="ARBA" id="ARBA00001274"/>
    </source>
</evidence>
<evidence type="ECO:0000256" key="2">
    <source>
        <dbReference type="ARBA" id="ARBA00001933"/>
    </source>
</evidence>
<dbReference type="NCBIfam" id="TIGR01127">
    <property type="entry name" value="ilvA_1Cterm"/>
    <property type="match status" value="1"/>
</dbReference>
<dbReference type="GO" id="GO:0000166">
    <property type="term" value="F:nucleotide binding"/>
    <property type="evidence" value="ECO:0007669"/>
    <property type="project" value="UniProtKB-KW"/>
</dbReference>
<organism evidence="15 16">
    <name type="scientific">Pullulanibacillus camelliae</name>
    <dbReference type="NCBI Taxonomy" id="1707096"/>
    <lineage>
        <taxon>Bacteria</taxon>
        <taxon>Bacillati</taxon>
        <taxon>Bacillota</taxon>
        <taxon>Bacilli</taxon>
        <taxon>Bacillales</taxon>
        <taxon>Sporolactobacillaceae</taxon>
        <taxon>Pullulanibacillus</taxon>
    </lineage>
</organism>
<comment type="function">
    <text evidence="11 13">Catalyzes the anaerobic formation of alpha-ketobutyrate and ammonia from threonine in a two-step reaction. The first step involved a dehydration of threonine and a production of enamine intermediates (aminocrotonate), which tautomerizes to its imine form (iminobutyrate). Both intermediates are unstable and short-lived. The second step is the nonenzymatic hydrolysis of the enamine/imine intermediates to form 2-ketobutyrate and free ammonia. In the low water environment of the cell, the second step is accelerated by RidA.</text>
</comment>
<dbReference type="Gene3D" id="3.40.50.1100">
    <property type="match status" value="2"/>
</dbReference>
<dbReference type="CDD" id="cd01562">
    <property type="entry name" value="Thr-dehyd"/>
    <property type="match status" value="1"/>
</dbReference>
<keyword evidence="9 13" id="KW-0663">Pyridoxal phosphate</keyword>
<dbReference type="GO" id="GO:0004794">
    <property type="term" value="F:threonine deaminase activity"/>
    <property type="evidence" value="ECO:0007669"/>
    <property type="project" value="UniProtKB-EC"/>
</dbReference>
<comment type="similarity">
    <text evidence="4 13">Belongs to the serine/threonine dehydratase family.</text>
</comment>
<dbReference type="GO" id="GO:0070689">
    <property type="term" value="P:L-threonine catabolic process to propionate"/>
    <property type="evidence" value="ECO:0007669"/>
    <property type="project" value="UniProtKB-UniPathway"/>
</dbReference>
<dbReference type="GO" id="GO:0009097">
    <property type="term" value="P:isoleucine biosynthetic process"/>
    <property type="evidence" value="ECO:0007669"/>
    <property type="project" value="TreeGrafter"/>
</dbReference>
<proteinExistence type="inferred from homology"/>
<dbReference type="AlphaFoldDB" id="A0A8J2YI83"/>
<evidence type="ECO:0000256" key="3">
    <source>
        <dbReference type="ARBA" id="ARBA00004958"/>
    </source>
</evidence>
<evidence type="ECO:0000256" key="8">
    <source>
        <dbReference type="ARBA" id="ARBA00022533"/>
    </source>
</evidence>
<evidence type="ECO:0000256" key="13">
    <source>
        <dbReference type="RuleBase" id="RU363083"/>
    </source>
</evidence>
<evidence type="ECO:0000256" key="7">
    <source>
        <dbReference type="ARBA" id="ARBA00022248"/>
    </source>
</evidence>
<keyword evidence="10 13" id="KW-0456">Lyase</keyword>
<keyword evidence="8" id="KW-0021">Allosteric enzyme</keyword>
<feature type="domain" description="Tryptophan synthase beta chain-like PALP" evidence="14">
    <location>
        <begin position="3"/>
        <end position="283"/>
    </location>
</feature>
<dbReference type="InterPro" id="IPR036052">
    <property type="entry name" value="TrpB-like_PALP_sf"/>
</dbReference>
<dbReference type="InterPro" id="IPR050147">
    <property type="entry name" value="Ser/Thr_Dehydratase"/>
</dbReference>
<reference evidence="15" key="2">
    <citation type="submission" date="2020-09" db="EMBL/GenBank/DDBJ databases">
        <authorList>
            <person name="Sun Q."/>
            <person name="Zhou Y."/>
        </authorList>
    </citation>
    <scope>NUCLEOTIDE SEQUENCE</scope>
    <source>
        <strain evidence="15">CGMCC 1.15371</strain>
    </source>
</reference>